<reference evidence="3 4" key="1">
    <citation type="submission" date="2018-06" db="EMBL/GenBank/DDBJ databases">
        <title>Comparative genomics reveals the genomic features of Rhizophagus irregularis, R. cerebriforme, R. diaphanum and Gigaspora rosea, and their symbiotic lifestyle signature.</title>
        <authorList>
            <person name="Morin E."/>
            <person name="San Clemente H."/>
            <person name="Chen E.C.H."/>
            <person name="De La Providencia I."/>
            <person name="Hainaut M."/>
            <person name="Kuo A."/>
            <person name="Kohler A."/>
            <person name="Murat C."/>
            <person name="Tang N."/>
            <person name="Roy S."/>
            <person name="Loubradou J."/>
            <person name="Henrissat B."/>
            <person name="Grigoriev I.V."/>
            <person name="Corradi N."/>
            <person name="Roux C."/>
            <person name="Martin F.M."/>
        </authorList>
    </citation>
    <scope>NUCLEOTIDE SEQUENCE [LARGE SCALE GENOMIC DNA]</scope>
    <source>
        <strain evidence="3 4">DAOM 227022</strain>
    </source>
</reference>
<dbReference type="PANTHER" id="PTHR46306">
    <property type="entry name" value="BTB/POZ DOMAIN-CONTAINING PROTEIN 9"/>
    <property type="match status" value="1"/>
</dbReference>
<accession>A0A397SJG9</accession>
<feature type="coiled-coil region" evidence="1">
    <location>
        <begin position="166"/>
        <end position="196"/>
    </location>
</feature>
<feature type="domain" description="BTB" evidence="2">
    <location>
        <begin position="209"/>
        <end position="282"/>
    </location>
</feature>
<gene>
    <name evidence="3" type="ORF">C1645_878753</name>
</gene>
<dbReference type="Proteomes" id="UP000265703">
    <property type="component" value="Unassembled WGS sequence"/>
</dbReference>
<dbReference type="InterPro" id="IPR000210">
    <property type="entry name" value="BTB/POZ_dom"/>
</dbReference>
<keyword evidence="1" id="KW-0175">Coiled coil</keyword>
<dbReference type="PANTHER" id="PTHR46306:SF1">
    <property type="entry name" value="BTB_POZ DOMAIN-CONTAINING PROTEIN 9"/>
    <property type="match status" value="1"/>
</dbReference>
<dbReference type="EMBL" id="QKYT01000371">
    <property type="protein sequence ID" value="RIA86293.1"/>
    <property type="molecule type" value="Genomic_DNA"/>
</dbReference>
<name>A0A397SJG9_9GLOM</name>
<dbReference type="GO" id="GO:0005737">
    <property type="term" value="C:cytoplasm"/>
    <property type="evidence" value="ECO:0007669"/>
    <property type="project" value="TreeGrafter"/>
</dbReference>
<evidence type="ECO:0000313" key="3">
    <source>
        <dbReference type="EMBL" id="RIA86293.1"/>
    </source>
</evidence>
<organism evidence="3 4">
    <name type="scientific">Glomus cerebriforme</name>
    <dbReference type="NCBI Taxonomy" id="658196"/>
    <lineage>
        <taxon>Eukaryota</taxon>
        <taxon>Fungi</taxon>
        <taxon>Fungi incertae sedis</taxon>
        <taxon>Mucoromycota</taxon>
        <taxon>Glomeromycotina</taxon>
        <taxon>Glomeromycetes</taxon>
        <taxon>Glomerales</taxon>
        <taxon>Glomeraceae</taxon>
        <taxon>Glomus</taxon>
    </lineage>
</organism>
<dbReference type="Gene3D" id="1.25.40.420">
    <property type="match status" value="1"/>
</dbReference>
<dbReference type="PROSITE" id="PS50097">
    <property type="entry name" value="BTB"/>
    <property type="match status" value="1"/>
</dbReference>
<evidence type="ECO:0000259" key="2">
    <source>
        <dbReference type="PROSITE" id="PS50097"/>
    </source>
</evidence>
<sequence length="467" mass="54579">MIANIMTILYILSISNESINNRTLQKDDINLDLNVGFEVIPFKEENIYLISEKFCTAEDGSINVNIITNVHIPLDKEDSPIMKPTELYCEILEFQFVSAKVEMDNTISVPWKSKTNSNVEATSSSSKSPIGRIHHKNIEYISKSLLSQDNQIEIHDSDQEKINDDDEVIEDNYENIKNNEENVENNEENIKEIKLSKNYIEILDDDEYYDITIEVGNDPNVKIFRAHMIILCYRSPFLRRTLASSKKDKNNVLTHIKFPNILPEIFQIILKYIYGGIISLNEQKTSEILKILAAADQLHLQELVDYLQKFLIENKSEWMEQNFEFTYQTSFQSNSLLELQQFCTDFMFKSPEKIFKSINFTSLPEKLLISLIKKDDLQMKESEIWEHILKWGLAQNPTLISDPISWTDDDFKTMENTLQHCLPLIRFYSLSSEEFVQKVRPYKKLLKPQFYEELLIADPHVIDRTDI</sequence>
<dbReference type="OrthoDB" id="191037at2759"/>
<dbReference type="InterPro" id="IPR052407">
    <property type="entry name" value="BTB_POZ_domain_cont_9"/>
</dbReference>
<proteinExistence type="predicted"/>
<dbReference type="Pfam" id="PF07707">
    <property type="entry name" value="BACK"/>
    <property type="match status" value="1"/>
</dbReference>
<evidence type="ECO:0000256" key="1">
    <source>
        <dbReference type="SAM" id="Coils"/>
    </source>
</evidence>
<dbReference type="SMART" id="SM00225">
    <property type="entry name" value="BTB"/>
    <property type="match status" value="1"/>
</dbReference>
<comment type="caution">
    <text evidence="3">The sequence shown here is derived from an EMBL/GenBank/DDBJ whole genome shotgun (WGS) entry which is preliminary data.</text>
</comment>
<dbReference type="InterPro" id="IPR011333">
    <property type="entry name" value="SKP1/BTB/POZ_sf"/>
</dbReference>
<protein>
    <recommendedName>
        <fullName evidence="2">BTB domain-containing protein</fullName>
    </recommendedName>
</protein>
<feature type="non-terminal residue" evidence="3">
    <location>
        <position position="467"/>
    </location>
</feature>
<evidence type="ECO:0000313" key="4">
    <source>
        <dbReference type="Proteomes" id="UP000265703"/>
    </source>
</evidence>
<dbReference type="AlphaFoldDB" id="A0A397SJG9"/>
<dbReference type="SUPFAM" id="SSF54695">
    <property type="entry name" value="POZ domain"/>
    <property type="match status" value="1"/>
</dbReference>
<dbReference type="CDD" id="cd18186">
    <property type="entry name" value="BTB_POZ_ZBTB_KLHL-like"/>
    <property type="match status" value="1"/>
</dbReference>
<dbReference type="Gene3D" id="3.30.710.10">
    <property type="entry name" value="Potassium Channel Kv1.1, Chain A"/>
    <property type="match status" value="1"/>
</dbReference>
<dbReference type="Pfam" id="PF00651">
    <property type="entry name" value="BTB"/>
    <property type="match status" value="1"/>
</dbReference>
<dbReference type="InterPro" id="IPR011705">
    <property type="entry name" value="BACK"/>
</dbReference>
<keyword evidence="4" id="KW-1185">Reference proteome</keyword>